<evidence type="ECO:0000313" key="1">
    <source>
        <dbReference type="EMBL" id="CAK7921942.1"/>
    </source>
</evidence>
<dbReference type="PANTHER" id="PTHR43881:SF1">
    <property type="entry name" value="GAMMA-GLUTAMYLTRANSPEPTIDASE (AFU_ORTHOLOGUE AFUA_4G13580)"/>
    <property type="match status" value="1"/>
</dbReference>
<accession>A0ABP0EMZ6</accession>
<dbReference type="PANTHER" id="PTHR43881">
    <property type="entry name" value="GAMMA-GLUTAMYLTRANSPEPTIDASE (AFU_ORTHOLOGUE AFUA_4G13580)"/>
    <property type="match status" value="1"/>
</dbReference>
<keyword evidence="2" id="KW-1185">Reference proteome</keyword>
<reference evidence="1 2" key="1">
    <citation type="submission" date="2024-01" db="EMBL/GenBank/DDBJ databases">
        <authorList>
            <consortium name="Genoscope - CEA"/>
            <person name="William W."/>
        </authorList>
    </citation>
    <scope>NUCLEOTIDE SEQUENCE [LARGE SCALE GENOMIC DNA]</scope>
    <source>
        <strain evidence="1 2">29B2s-10</strain>
    </source>
</reference>
<organism evidence="1 2">
    <name type="scientific">[Candida] anglica</name>
    <dbReference type="NCBI Taxonomy" id="148631"/>
    <lineage>
        <taxon>Eukaryota</taxon>
        <taxon>Fungi</taxon>
        <taxon>Dikarya</taxon>
        <taxon>Ascomycota</taxon>
        <taxon>Saccharomycotina</taxon>
        <taxon>Pichiomycetes</taxon>
        <taxon>Debaryomycetaceae</taxon>
        <taxon>Kurtzmaniella</taxon>
    </lineage>
</organism>
<dbReference type="EMBL" id="OZ004260">
    <property type="protein sequence ID" value="CAK7921942.1"/>
    <property type="molecule type" value="Genomic_DNA"/>
</dbReference>
<dbReference type="InterPro" id="IPR029055">
    <property type="entry name" value="Ntn_hydrolases_N"/>
</dbReference>
<protein>
    <recommendedName>
        <fullName evidence="3">Gamma-glutamyltransferase</fullName>
    </recommendedName>
</protein>
<gene>
    <name evidence="1" type="ORF">CAAN4_H20626</name>
</gene>
<evidence type="ECO:0008006" key="3">
    <source>
        <dbReference type="Google" id="ProtNLM"/>
    </source>
</evidence>
<sequence length="577" mass="61465">MTEISFQSRRSTVYSTKGVVASSQPAATAAGVKILELGGNCVDAAIAVSACLCVLEPASTGIGGDCFALYYEQKSNKVHGLNGSGRSASSATVDATLESLKNKDALRIPWNSIHAVTVPGAIAGWIDSIEAWGSGKVGLDQILAPAIDLAKNGFVVHEVSANIWKSCESKLKLQNPNLKANPFLNENGQAPKEGDLFFNPGIASVLELVVKHGKKGFYEGSVAEAVIKTTSSRGHNLSLEDLKSHTSSIVEPISIDFEKHRVWEIAPNGQGLVALLALGMLQELQNEGVVDIYSHKVNSVEYLHLLIELCKLGFYDSDEYVSDPDFGEAPLSDLLHKSYLQERSHLYSASKILDSETITHGVPNPINKSDTVYFTVADKNGDACSFINSVYEGFGSAVVVPEFGFCLQNRGANFNLTKGSKNALEGGKRPYHTIIPSMITNVNDNSLYAAFGNMGGYMQPVGHVQHVLNMTVFGMTPQQSVDTPRFCLCSDPTGLDRGRGADGPVSTPVTVVALEDGIPEEVAEGLRKLGHTVKSVSGNGRGLFGRAQIIKNIGKDGKIVYAAGSDPRGDGAAVPII</sequence>
<dbReference type="Gene3D" id="1.10.246.130">
    <property type="match status" value="1"/>
</dbReference>
<dbReference type="PRINTS" id="PR01210">
    <property type="entry name" value="GGTRANSPTASE"/>
</dbReference>
<proteinExistence type="predicted"/>
<dbReference type="InterPro" id="IPR052896">
    <property type="entry name" value="GGT-like_enzyme"/>
</dbReference>
<evidence type="ECO:0000313" key="2">
    <source>
        <dbReference type="Proteomes" id="UP001497600"/>
    </source>
</evidence>
<dbReference type="SUPFAM" id="SSF56235">
    <property type="entry name" value="N-terminal nucleophile aminohydrolases (Ntn hydrolases)"/>
    <property type="match status" value="1"/>
</dbReference>
<dbReference type="InterPro" id="IPR043138">
    <property type="entry name" value="GGT_lsub"/>
</dbReference>
<name>A0ABP0EMZ6_9ASCO</name>
<dbReference type="Gene3D" id="3.60.20.40">
    <property type="match status" value="1"/>
</dbReference>
<dbReference type="Proteomes" id="UP001497600">
    <property type="component" value="Chromosome H"/>
</dbReference>
<dbReference type="InterPro" id="IPR043137">
    <property type="entry name" value="GGT_ssub_C"/>
</dbReference>
<dbReference type="Pfam" id="PF01019">
    <property type="entry name" value="G_glu_transpept"/>
    <property type="match status" value="1"/>
</dbReference>